<evidence type="ECO:0000313" key="6">
    <source>
        <dbReference type="EMBL" id="SDR09298.1"/>
    </source>
</evidence>
<dbReference type="InterPro" id="IPR003593">
    <property type="entry name" value="AAA+_ATPase"/>
</dbReference>
<gene>
    <name evidence="6" type="ORF">SAMN05216231_3555</name>
</gene>
<dbReference type="SUPFAM" id="SSF52540">
    <property type="entry name" value="P-loop containing nucleoside triphosphate hydrolases"/>
    <property type="match status" value="1"/>
</dbReference>
<dbReference type="InterPro" id="IPR003439">
    <property type="entry name" value="ABC_transporter-like_ATP-bd"/>
</dbReference>
<dbReference type="RefSeq" id="WP_092494274.1">
    <property type="nucleotide sequence ID" value="NZ_FNKD01000005.1"/>
</dbReference>
<organism evidence="6 7">
    <name type="scientific">Virgibacillus salinus</name>
    <dbReference type="NCBI Taxonomy" id="553311"/>
    <lineage>
        <taxon>Bacteria</taxon>
        <taxon>Bacillati</taxon>
        <taxon>Bacillota</taxon>
        <taxon>Bacilli</taxon>
        <taxon>Bacillales</taxon>
        <taxon>Bacillaceae</taxon>
        <taxon>Virgibacillus</taxon>
    </lineage>
</organism>
<evidence type="ECO:0000313" key="7">
    <source>
        <dbReference type="Proteomes" id="UP000199444"/>
    </source>
</evidence>
<proteinExistence type="inferred from homology"/>
<dbReference type="PROSITE" id="PS50893">
    <property type="entry name" value="ABC_TRANSPORTER_2"/>
    <property type="match status" value="1"/>
</dbReference>
<keyword evidence="2" id="KW-0813">Transport</keyword>
<sequence>MALLTVNNLTKNYDGKPAVNEINFQFQPGKCIALIGPNGAGKTTTLRMLSGLIKPSSGSVTFSGMKQNDDIRKYIGYLPQYPVFYAWMTGKEFLIYVGRLAHLSKEEANKRTEMLLERVGLTEAKNRRIGKYSGGMKQRLGIAQAMIHHPKLLMLDEPVSSLDPIGRREVLTLMEELKEDMTILFSTHILGDADEVSDELLLLHEGKIVESGSMEELRHKYQTAKIELRFQDDLVNYRAKIDNLPSVVTCSMDRNTIHVMATDILSARKEILAAASKEEWPLTSFAINRASLEDMFMKAVSN</sequence>
<evidence type="ECO:0000256" key="3">
    <source>
        <dbReference type="ARBA" id="ARBA00022741"/>
    </source>
</evidence>
<evidence type="ECO:0000256" key="4">
    <source>
        <dbReference type="ARBA" id="ARBA00022840"/>
    </source>
</evidence>
<dbReference type="Proteomes" id="UP000199444">
    <property type="component" value="Unassembled WGS sequence"/>
</dbReference>
<dbReference type="PROSITE" id="PS00211">
    <property type="entry name" value="ABC_TRANSPORTER_1"/>
    <property type="match status" value="1"/>
</dbReference>
<keyword evidence="4 6" id="KW-0067">ATP-binding</keyword>
<accession>A0A1H1G8R5</accession>
<dbReference type="SMART" id="SM00382">
    <property type="entry name" value="AAA"/>
    <property type="match status" value="1"/>
</dbReference>
<dbReference type="EMBL" id="FNKD01000005">
    <property type="protein sequence ID" value="SDR09298.1"/>
    <property type="molecule type" value="Genomic_DNA"/>
</dbReference>
<dbReference type="AlphaFoldDB" id="A0A1H1G8R5"/>
<keyword evidence="3" id="KW-0547">Nucleotide-binding</keyword>
<dbReference type="InterPro" id="IPR017871">
    <property type="entry name" value="ABC_transporter-like_CS"/>
</dbReference>
<dbReference type="PANTHER" id="PTHR43335">
    <property type="entry name" value="ABC TRANSPORTER, ATP-BINDING PROTEIN"/>
    <property type="match status" value="1"/>
</dbReference>
<keyword evidence="7" id="KW-1185">Reference proteome</keyword>
<dbReference type="Pfam" id="PF00005">
    <property type="entry name" value="ABC_tran"/>
    <property type="match status" value="1"/>
</dbReference>
<protein>
    <submittedName>
        <fullName evidence="6">ABC-2 type transport system ATP-binding protein</fullName>
    </submittedName>
</protein>
<name>A0A1H1G8R5_9BACI</name>
<dbReference type="InterPro" id="IPR027417">
    <property type="entry name" value="P-loop_NTPase"/>
</dbReference>
<dbReference type="STRING" id="553311.SAMN05216231_3555"/>
<dbReference type="GO" id="GO:0016887">
    <property type="term" value="F:ATP hydrolysis activity"/>
    <property type="evidence" value="ECO:0007669"/>
    <property type="project" value="InterPro"/>
</dbReference>
<comment type="similarity">
    <text evidence="1">Belongs to the ABC transporter superfamily.</text>
</comment>
<evidence type="ECO:0000259" key="5">
    <source>
        <dbReference type="PROSITE" id="PS50893"/>
    </source>
</evidence>
<evidence type="ECO:0000256" key="1">
    <source>
        <dbReference type="ARBA" id="ARBA00005417"/>
    </source>
</evidence>
<feature type="domain" description="ABC transporter" evidence="5">
    <location>
        <begin position="4"/>
        <end position="230"/>
    </location>
</feature>
<dbReference type="InterPro" id="IPR025302">
    <property type="entry name" value="DrrA1/2-like_C"/>
</dbReference>
<dbReference type="GO" id="GO:0005524">
    <property type="term" value="F:ATP binding"/>
    <property type="evidence" value="ECO:0007669"/>
    <property type="project" value="UniProtKB-KW"/>
</dbReference>
<dbReference type="Gene3D" id="3.40.50.300">
    <property type="entry name" value="P-loop containing nucleotide triphosphate hydrolases"/>
    <property type="match status" value="1"/>
</dbReference>
<dbReference type="PANTHER" id="PTHR43335:SF11">
    <property type="entry name" value="ABC TRANSPORTER RELATED"/>
    <property type="match status" value="1"/>
</dbReference>
<evidence type="ECO:0000256" key="2">
    <source>
        <dbReference type="ARBA" id="ARBA00022448"/>
    </source>
</evidence>
<dbReference type="Pfam" id="PF13732">
    <property type="entry name" value="DrrA1-3_C"/>
    <property type="match status" value="1"/>
</dbReference>
<reference evidence="6 7" key="1">
    <citation type="submission" date="2016-10" db="EMBL/GenBank/DDBJ databases">
        <authorList>
            <person name="de Groot N.N."/>
        </authorList>
    </citation>
    <scope>NUCLEOTIDE SEQUENCE [LARGE SCALE GENOMIC DNA]</scope>
    <source>
        <strain evidence="6 7">CGMCC 1.10449</strain>
    </source>
</reference>